<dbReference type="Pfam" id="PF12796">
    <property type="entry name" value="Ank_2"/>
    <property type="match status" value="1"/>
</dbReference>
<reference evidence="3" key="1">
    <citation type="journal article" date="2020" name="Nature">
        <title>Giant virus diversity and host interactions through global metagenomics.</title>
        <authorList>
            <person name="Schulz F."/>
            <person name="Roux S."/>
            <person name="Paez-Espino D."/>
            <person name="Jungbluth S."/>
            <person name="Walsh D.A."/>
            <person name="Denef V.J."/>
            <person name="McMahon K.D."/>
            <person name="Konstantinidis K.T."/>
            <person name="Eloe-Fadrosh E.A."/>
            <person name="Kyrpides N.C."/>
            <person name="Woyke T."/>
        </authorList>
    </citation>
    <scope>NUCLEOTIDE SEQUENCE</scope>
    <source>
        <strain evidence="3">GVMAG-M-3300023179-2</strain>
    </source>
</reference>
<protein>
    <submittedName>
        <fullName evidence="3">Uncharacterized protein</fullName>
    </submittedName>
</protein>
<evidence type="ECO:0000313" key="3">
    <source>
        <dbReference type="EMBL" id="QHT27149.1"/>
    </source>
</evidence>
<evidence type="ECO:0000256" key="1">
    <source>
        <dbReference type="ARBA" id="ARBA00022737"/>
    </source>
</evidence>
<dbReference type="EMBL" id="MN739812">
    <property type="protein sequence ID" value="QHT27149.1"/>
    <property type="molecule type" value="Genomic_DNA"/>
</dbReference>
<dbReference type="AlphaFoldDB" id="A0A6C0EFV7"/>
<keyword evidence="2" id="KW-0040">ANK repeat</keyword>
<dbReference type="PROSITE" id="PS50088">
    <property type="entry name" value="ANK_REPEAT"/>
    <property type="match status" value="1"/>
</dbReference>
<dbReference type="InterPro" id="IPR036770">
    <property type="entry name" value="Ankyrin_rpt-contain_sf"/>
</dbReference>
<proteinExistence type="predicted"/>
<organism evidence="3">
    <name type="scientific">viral metagenome</name>
    <dbReference type="NCBI Taxonomy" id="1070528"/>
    <lineage>
        <taxon>unclassified sequences</taxon>
        <taxon>metagenomes</taxon>
        <taxon>organismal metagenomes</taxon>
    </lineage>
</organism>
<keyword evidence="1" id="KW-0677">Repeat</keyword>
<name>A0A6C0EFV7_9ZZZZ</name>
<dbReference type="PROSITE" id="PS50297">
    <property type="entry name" value="ANK_REP_REGION"/>
    <property type="match status" value="1"/>
</dbReference>
<dbReference type="PANTHER" id="PTHR24198">
    <property type="entry name" value="ANKYRIN REPEAT AND PROTEIN KINASE DOMAIN-CONTAINING PROTEIN"/>
    <property type="match status" value="1"/>
</dbReference>
<dbReference type="PANTHER" id="PTHR24198:SF165">
    <property type="entry name" value="ANKYRIN REPEAT-CONTAINING PROTEIN-RELATED"/>
    <property type="match status" value="1"/>
</dbReference>
<accession>A0A6C0EFV7</accession>
<evidence type="ECO:0000256" key="2">
    <source>
        <dbReference type="ARBA" id="ARBA00023043"/>
    </source>
</evidence>
<dbReference type="SUPFAM" id="SSF48403">
    <property type="entry name" value="Ankyrin repeat"/>
    <property type="match status" value="1"/>
</dbReference>
<dbReference type="Gene3D" id="1.25.40.20">
    <property type="entry name" value="Ankyrin repeat-containing domain"/>
    <property type="match status" value="2"/>
</dbReference>
<sequence length="744" mass="88027">MDDNTIQIFKLIKEKKFNKIIHFIKDKNINNLDIKDSNYNYFIQFIIIYNQSDLLKLLLDMISNDQLKLRLDILDIDGRSLLYNCIKFNYTKIIKLLIDYNDNNIGISIMDIKDKFGLTALHYSVIFNNIFSFKCLLENKANPYINSYDNNNIFHTILLYNRDEMMDYLLDKNYSLYFVNIENETLLQSAVNYHNINIIEKILNKTKNLNNINNKFGLSILHQSIINNNVKLFKLLLKKNIDINLTDFYGNTPLHYILFDKLENFLLLIILNNNINFNLTNINGDTPLHILLDYENIDDLNIKCDDDNKLIDKFILNTDLNLQNNDGLTCFKKLINKNLIVNFKNILINKTLNINIFDTTNKKNVFNDELIEILVESYYNQLIKNNNLIIDWELWCNKYNNKNNFDNMENKNDLLIYNNLKKIIKSNESNKYNINNICKEKIRSVIINENRSVPLINYKINIEKDVSINNCNYTGSPIDILFGLLFLEKEFAYMNLNIILDYPLTINNLLENHYEKIGIIYPYKMDFSNIEIIWSFQKIIFPSYFDSIIKKKIKTSKYIIIPIGIETSLGSHANILFWDITNSTIERFDPNGAKYPVGFNYNPELLDSLLYAKFITFDKNIKFYKPTDFLPTIGFQILENLETNKCKKIGDPNGFCGIWCIWWIFQRLKNINISLDNISNELIKQIKFDNLSFKNIIRNFSKKITDQRDSFLIKYNIDINDWINGNYNQELLDKLEKDIFNYIQ</sequence>
<dbReference type="InterPro" id="IPR002110">
    <property type="entry name" value="Ankyrin_rpt"/>
</dbReference>
<dbReference type="SMART" id="SM00248">
    <property type="entry name" value="ANK"/>
    <property type="match status" value="8"/>
</dbReference>